<protein>
    <recommendedName>
        <fullName evidence="3">Histidine kinase</fullName>
    </recommendedName>
</protein>
<gene>
    <name evidence="1" type="ordered locus">Turpa_1907</name>
</gene>
<dbReference type="EMBL" id="CP002959">
    <property type="protein sequence ID" value="AFM12554.1"/>
    <property type="molecule type" value="Genomic_DNA"/>
</dbReference>
<organism evidence="1 2">
    <name type="scientific">Turneriella parva (strain ATCC BAA-1111 / DSM 21527 / NCTC 11395 / H)</name>
    <name type="common">Leptospira parva</name>
    <dbReference type="NCBI Taxonomy" id="869212"/>
    <lineage>
        <taxon>Bacteria</taxon>
        <taxon>Pseudomonadati</taxon>
        <taxon>Spirochaetota</taxon>
        <taxon>Spirochaetia</taxon>
        <taxon>Leptospirales</taxon>
        <taxon>Leptospiraceae</taxon>
        <taxon>Turneriella</taxon>
    </lineage>
</organism>
<sequence length="225" mass="26235">MLSLAERIDSAIQKNQSIKVRAYALLPETEKDLNLIILRLLNKYNKLDMTATLYTCIKELAVNGAKANIKRILFDEVKIDLENESDYRRGLEIFRDKLTDKFINEYAQKAKDRGLFVDVKFEYDDDKLIVEVLNNSALTKREDERIRDKFRDGLKYDNIGELYMDMQDNQEGAGMGIALILMMLKSEGVDPHFFTIYSDYQNKTIAKITFPMTPNFQSDRNDFKK</sequence>
<name>I4B5J7_TURPD</name>
<reference evidence="1 2" key="1">
    <citation type="submission" date="2012-06" db="EMBL/GenBank/DDBJ databases">
        <title>The complete chromosome of genome of Turneriella parva DSM 21527.</title>
        <authorList>
            <consortium name="US DOE Joint Genome Institute (JGI-PGF)"/>
            <person name="Lucas S."/>
            <person name="Han J."/>
            <person name="Lapidus A."/>
            <person name="Bruce D."/>
            <person name="Goodwin L."/>
            <person name="Pitluck S."/>
            <person name="Peters L."/>
            <person name="Kyrpides N."/>
            <person name="Mavromatis K."/>
            <person name="Ivanova N."/>
            <person name="Mikhailova N."/>
            <person name="Chertkov O."/>
            <person name="Detter J.C."/>
            <person name="Tapia R."/>
            <person name="Han C."/>
            <person name="Land M."/>
            <person name="Hauser L."/>
            <person name="Markowitz V."/>
            <person name="Cheng J.-F."/>
            <person name="Hugenholtz P."/>
            <person name="Woyke T."/>
            <person name="Wu D."/>
            <person name="Gronow S."/>
            <person name="Wellnitz S."/>
            <person name="Brambilla E."/>
            <person name="Klenk H.-P."/>
            <person name="Eisen J.A."/>
        </authorList>
    </citation>
    <scope>NUCLEOTIDE SEQUENCE [LARGE SCALE GENOMIC DNA]</scope>
    <source>
        <strain evidence="2">ATCC BAA-1111 / DSM 21527 / NCTC 11395 / H</strain>
    </source>
</reference>
<dbReference type="STRING" id="869212.Turpa_1907"/>
<dbReference type="HOGENOM" id="CLU_100244_0_0_12"/>
<dbReference type="OrthoDB" id="339607at2"/>
<evidence type="ECO:0000313" key="1">
    <source>
        <dbReference type="EMBL" id="AFM12554.1"/>
    </source>
</evidence>
<dbReference type="KEGG" id="tpx:Turpa_1907"/>
<evidence type="ECO:0000313" key="2">
    <source>
        <dbReference type="Proteomes" id="UP000006048"/>
    </source>
</evidence>
<dbReference type="Proteomes" id="UP000006048">
    <property type="component" value="Chromosome"/>
</dbReference>
<dbReference type="AlphaFoldDB" id="I4B5J7"/>
<dbReference type="RefSeq" id="WP_014803063.1">
    <property type="nucleotide sequence ID" value="NC_018020.1"/>
</dbReference>
<keyword evidence="2" id="KW-1185">Reference proteome</keyword>
<evidence type="ECO:0008006" key="3">
    <source>
        <dbReference type="Google" id="ProtNLM"/>
    </source>
</evidence>
<proteinExistence type="predicted"/>
<accession>I4B5J7</accession>